<dbReference type="GO" id="GO:0006355">
    <property type="term" value="P:regulation of DNA-templated transcription"/>
    <property type="evidence" value="ECO:0007669"/>
    <property type="project" value="InterPro"/>
</dbReference>
<gene>
    <name evidence="2" type="ORF">QBC37DRAFT_487668</name>
</gene>
<accession>A0AAN6XV78</accession>
<dbReference type="AlphaFoldDB" id="A0AAN6XV78"/>
<sequence>MIKVQDEQGHLEWLKSSVLLRLSSKSRQLGFDSHGSSVQGYEKRLRGLDKDIYFTSSIISELATLLKDPRVQSVVSERSIELTREIVAEFEAMFQAIENVVEEIRADTLGKWKIYFRESRIRLLVSNLDRLKGSLQLLIGVITHASQISTEHPDDATILAHRIKILELMVEKEDTLGSVSTIQTGNGAAVTWRSLVDKQLPPKELEDPISDEYLESSVKGKGVAVTEPFSTNLGISYENECQGSEDESMRGEPTMSLT</sequence>
<dbReference type="InterPro" id="IPR039327">
    <property type="entry name" value="CON7-like"/>
</dbReference>
<evidence type="ECO:0000313" key="3">
    <source>
        <dbReference type="Proteomes" id="UP001301769"/>
    </source>
</evidence>
<dbReference type="PANTHER" id="PTHR36167:SF4">
    <property type="entry name" value="FUNGAL N-TERMINAL DOMAIN-CONTAINING PROTEIN"/>
    <property type="match status" value="1"/>
</dbReference>
<dbReference type="EMBL" id="MU858313">
    <property type="protein sequence ID" value="KAK4207195.1"/>
    <property type="molecule type" value="Genomic_DNA"/>
</dbReference>
<dbReference type="PANTHER" id="PTHR36167">
    <property type="entry name" value="C2H2 FINGER DOMAIN TRANSCRIPTION FACTOR (EUROFUNG)-RELATED"/>
    <property type="match status" value="1"/>
</dbReference>
<organism evidence="2 3">
    <name type="scientific">Rhypophila decipiens</name>
    <dbReference type="NCBI Taxonomy" id="261697"/>
    <lineage>
        <taxon>Eukaryota</taxon>
        <taxon>Fungi</taxon>
        <taxon>Dikarya</taxon>
        <taxon>Ascomycota</taxon>
        <taxon>Pezizomycotina</taxon>
        <taxon>Sordariomycetes</taxon>
        <taxon>Sordariomycetidae</taxon>
        <taxon>Sordariales</taxon>
        <taxon>Naviculisporaceae</taxon>
        <taxon>Rhypophila</taxon>
    </lineage>
</organism>
<protein>
    <submittedName>
        <fullName evidence="2">Uncharacterized protein</fullName>
    </submittedName>
</protein>
<comment type="caution">
    <text evidence="2">The sequence shown here is derived from an EMBL/GenBank/DDBJ whole genome shotgun (WGS) entry which is preliminary data.</text>
</comment>
<name>A0AAN6XV78_9PEZI</name>
<evidence type="ECO:0000313" key="2">
    <source>
        <dbReference type="EMBL" id="KAK4207195.1"/>
    </source>
</evidence>
<feature type="region of interest" description="Disordered" evidence="1">
    <location>
        <begin position="235"/>
        <end position="258"/>
    </location>
</feature>
<evidence type="ECO:0000256" key="1">
    <source>
        <dbReference type="SAM" id="MobiDB-lite"/>
    </source>
</evidence>
<keyword evidence="3" id="KW-1185">Reference proteome</keyword>
<dbReference type="Proteomes" id="UP001301769">
    <property type="component" value="Unassembled WGS sequence"/>
</dbReference>
<reference evidence="2" key="2">
    <citation type="submission" date="2023-05" db="EMBL/GenBank/DDBJ databases">
        <authorList>
            <consortium name="Lawrence Berkeley National Laboratory"/>
            <person name="Steindorff A."/>
            <person name="Hensen N."/>
            <person name="Bonometti L."/>
            <person name="Westerberg I."/>
            <person name="Brannstrom I.O."/>
            <person name="Guillou S."/>
            <person name="Cros-Aarteil S."/>
            <person name="Calhoun S."/>
            <person name="Haridas S."/>
            <person name="Kuo A."/>
            <person name="Mondo S."/>
            <person name="Pangilinan J."/>
            <person name="Riley R."/>
            <person name="Labutti K."/>
            <person name="Andreopoulos B."/>
            <person name="Lipzen A."/>
            <person name="Chen C."/>
            <person name="Yanf M."/>
            <person name="Daum C."/>
            <person name="Ng V."/>
            <person name="Clum A."/>
            <person name="Ohm R."/>
            <person name="Martin F."/>
            <person name="Silar P."/>
            <person name="Natvig D."/>
            <person name="Lalanne C."/>
            <person name="Gautier V."/>
            <person name="Ament-Velasquez S.L."/>
            <person name="Kruys A."/>
            <person name="Hutchinson M.I."/>
            <person name="Powell A.J."/>
            <person name="Barry K."/>
            <person name="Miller A.N."/>
            <person name="Grigoriev I.V."/>
            <person name="Debuchy R."/>
            <person name="Gladieux P."/>
            <person name="Thoren M.H."/>
            <person name="Johannesson H."/>
        </authorList>
    </citation>
    <scope>NUCLEOTIDE SEQUENCE</scope>
    <source>
        <strain evidence="2">PSN293</strain>
    </source>
</reference>
<reference evidence="2" key="1">
    <citation type="journal article" date="2023" name="Mol. Phylogenet. Evol.">
        <title>Genome-scale phylogeny and comparative genomics of the fungal order Sordariales.</title>
        <authorList>
            <person name="Hensen N."/>
            <person name="Bonometti L."/>
            <person name="Westerberg I."/>
            <person name="Brannstrom I.O."/>
            <person name="Guillou S."/>
            <person name="Cros-Aarteil S."/>
            <person name="Calhoun S."/>
            <person name="Haridas S."/>
            <person name="Kuo A."/>
            <person name="Mondo S."/>
            <person name="Pangilinan J."/>
            <person name="Riley R."/>
            <person name="LaButti K."/>
            <person name="Andreopoulos B."/>
            <person name="Lipzen A."/>
            <person name="Chen C."/>
            <person name="Yan M."/>
            <person name="Daum C."/>
            <person name="Ng V."/>
            <person name="Clum A."/>
            <person name="Steindorff A."/>
            <person name="Ohm R.A."/>
            <person name="Martin F."/>
            <person name="Silar P."/>
            <person name="Natvig D.O."/>
            <person name="Lalanne C."/>
            <person name="Gautier V."/>
            <person name="Ament-Velasquez S.L."/>
            <person name="Kruys A."/>
            <person name="Hutchinson M.I."/>
            <person name="Powell A.J."/>
            <person name="Barry K."/>
            <person name="Miller A.N."/>
            <person name="Grigoriev I.V."/>
            <person name="Debuchy R."/>
            <person name="Gladieux P."/>
            <person name="Hiltunen Thoren M."/>
            <person name="Johannesson H."/>
        </authorList>
    </citation>
    <scope>NUCLEOTIDE SEQUENCE</scope>
    <source>
        <strain evidence="2">PSN293</strain>
    </source>
</reference>
<proteinExistence type="predicted"/>